<dbReference type="Proteomes" id="UP001595715">
    <property type="component" value="Unassembled WGS sequence"/>
</dbReference>
<evidence type="ECO:0000313" key="4">
    <source>
        <dbReference type="EMBL" id="MFC4103254.1"/>
    </source>
</evidence>
<protein>
    <submittedName>
        <fullName evidence="4">Stalk domain-containing protein</fullName>
    </submittedName>
</protein>
<feature type="chain" id="PRO_5046595338" evidence="2">
    <location>
        <begin position="26"/>
        <end position="665"/>
    </location>
</feature>
<evidence type="ECO:0000256" key="2">
    <source>
        <dbReference type="SAM" id="SignalP"/>
    </source>
</evidence>
<proteinExistence type="predicted"/>
<gene>
    <name evidence="4" type="ORF">ACFOZ8_26900</name>
</gene>
<dbReference type="EMBL" id="JBHSAM010000034">
    <property type="protein sequence ID" value="MFC4103254.1"/>
    <property type="molecule type" value="Genomic_DNA"/>
</dbReference>
<feature type="region of interest" description="Disordered" evidence="1">
    <location>
        <begin position="640"/>
        <end position="665"/>
    </location>
</feature>
<evidence type="ECO:0000313" key="5">
    <source>
        <dbReference type="Proteomes" id="UP001595715"/>
    </source>
</evidence>
<evidence type="ECO:0000256" key="1">
    <source>
        <dbReference type="SAM" id="MobiDB-lite"/>
    </source>
</evidence>
<comment type="caution">
    <text evidence="4">The sequence shown here is derived from an EMBL/GenBank/DDBJ whole genome shotgun (WGS) entry which is preliminary data.</text>
</comment>
<feature type="region of interest" description="Disordered" evidence="1">
    <location>
        <begin position="150"/>
        <end position="186"/>
    </location>
</feature>
<keyword evidence="5" id="KW-1185">Reference proteome</keyword>
<dbReference type="Pfam" id="PF07833">
    <property type="entry name" value="Cu_amine_oxidN1"/>
    <property type="match status" value="1"/>
</dbReference>
<organism evidence="4 5">
    <name type="scientific">Paenibacillus xanthanilyticus</name>
    <dbReference type="NCBI Taxonomy" id="1783531"/>
    <lineage>
        <taxon>Bacteria</taxon>
        <taxon>Bacillati</taxon>
        <taxon>Bacillota</taxon>
        <taxon>Bacilli</taxon>
        <taxon>Bacillales</taxon>
        <taxon>Paenibacillaceae</taxon>
        <taxon>Paenibacillus</taxon>
    </lineage>
</organism>
<feature type="signal peptide" evidence="2">
    <location>
        <begin position="1"/>
        <end position="25"/>
    </location>
</feature>
<dbReference type="InterPro" id="IPR012854">
    <property type="entry name" value="Cu_amine_oxidase-like_N"/>
</dbReference>
<dbReference type="Gene3D" id="3.30.457.10">
    <property type="entry name" value="Copper amine oxidase-like, N-terminal domain"/>
    <property type="match status" value="1"/>
</dbReference>
<dbReference type="SUPFAM" id="SSF49478">
    <property type="entry name" value="Cna protein B-type domain"/>
    <property type="match status" value="1"/>
</dbReference>
<evidence type="ECO:0000259" key="3">
    <source>
        <dbReference type="Pfam" id="PF07833"/>
    </source>
</evidence>
<sequence length="665" mass="71200">MKLIRNGLAAAVSLLLAASPLQAWAAQPAAPAPQTKVYLNGKPLALDASPIMRGGTTLVPFRPIFEALGIPVAWDPQQRQITGRGGQTDIVLTLGSRAATVNGKQTTLAASPEAVNGVAYVPLRLVGEASQYSVAWNPASRAITLDRKAGTAIASSPTPSSSSEAPGQPEAPISGQNAPGWITGEVQGATGHTWNVQLWQVFPDGSQQKHSEAITDTLGRFSFSGLTIGQTYIAQGRWPDSAGLRAGRFVYQEDPPPILMQAMPNTAVIRFLLPDGEPIAGSDIEVARQGGENSEPSITYHIEGTSTYLLPGLQEGKSYTLSAKLNGSLFGYTVEPFTFTYAAGQPNRYDLPLKEAVDALTGKVVDEAGKPMQNIQIDFYDPNDGSWSRTVYTNKDGRYAVNGFQNGRAYRYFVRPSAPMADVRSEYAHNAGETFTYTAGLKELPTQTIRRVQLTGTVKSQLGEPLQAFVTLENAAGKQIASSPANAEGIFGLPALVEGQSYTVTILHTNRLFTPDTSSWVSAYAAKPEKKTFVYASSMTTLEFTLHVNPPLLGGKVQTAEGQAANGARVHVEYADGSSSRSYSSISGIDGKFMINTDGFKKGQAYAVSADGSMKSQTYPFTIQDNKVDLPILVLDTRPTANPLNKRHKRTKDARLSAAASFRSP</sequence>
<name>A0ABV8KB82_9BACL</name>
<keyword evidence="2" id="KW-0732">Signal</keyword>
<dbReference type="SUPFAM" id="SSF55383">
    <property type="entry name" value="Copper amine oxidase, domain N"/>
    <property type="match status" value="1"/>
</dbReference>
<reference evidence="5" key="1">
    <citation type="journal article" date="2019" name="Int. J. Syst. Evol. Microbiol.">
        <title>The Global Catalogue of Microorganisms (GCM) 10K type strain sequencing project: providing services to taxonomists for standard genome sequencing and annotation.</title>
        <authorList>
            <consortium name="The Broad Institute Genomics Platform"/>
            <consortium name="The Broad Institute Genome Sequencing Center for Infectious Disease"/>
            <person name="Wu L."/>
            <person name="Ma J."/>
        </authorList>
    </citation>
    <scope>NUCLEOTIDE SEQUENCE [LARGE SCALE GENOMIC DNA]</scope>
    <source>
        <strain evidence="5">IBRC-M 10987</strain>
    </source>
</reference>
<dbReference type="RefSeq" id="WP_377721829.1">
    <property type="nucleotide sequence ID" value="NZ_JBHSAM010000034.1"/>
</dbReference>
<dbReference type="InterPro" id="IPR036582">
    <property type="entry name" value="Mao_N_sf"/>
</dbReference>
<feature type="domain" description="Copper amine oxidase-like N-terminal" evidence="3">
    <location>
        <begin position="39"/>
        <end position="144"/>
    </location>
</feature>
<accession>A0ABV8KB82</accession>